<dbReference type="InterPro" id="IPR001173">
    <property type="entry name" value="Glyco_trans_2-like"/>
</dbReference>
<dbReference type="STRING" id="1618574.UT24_C0007G0079"/>
<feature type="non-terminal residue" evidence="2">
    <location>
        <position position="1"/>
    </location>
</feature>
<sequence length="325" mass="38064">AILDLILKHQVGCLSDKNQIESKKMPKVSFIIPSRNETYEVAPGITVLQRTIQDIYEKAAGDFEVLVAFDGPPYQPLPKHPNLRTFNLPESQGLKHSLNLLAKKAKGKYLLKLDSHCMVSEGIDEILASDMEDNWIVTPRFRTLNAEEWKWQDEKFYDYFYLPCPLTDTQMFRFRAGGHWIERTRERLDVPIDENMKLHGSSFFIARKFFVETLGGVKEGWIDPSSGEDIELSLKTWLGPWDGRLMVNKNCWYAHMHKGGQRPRGWGISIRQIINAYLSIAEYWMKDSWKEAVHPLSWLIDRFWPVPTWPENYKELWSKWKEENT</sequence>
<dbReference type="SUPFAM" id="SSF53448">
    <property type="entry name" value="Nucleotide-diphospho-sugar transferases"/>
    <property type="match status" value="1"/>
</dbReference>
<dbReference type="Proteomes" id="UP000033881">
    <property type="component" value="Unassembled WGS sequence"/>
</dbReference>
<proteinExistence type="predicted"/>
<organism evidence="2 3">
    <name type="scientific">Candidatus Woesebacteria bacterium GW2011_GWB1_39_12</name>
    <dbReference type="NCBI Taxonomy" id="1618574"/>
    <lineage>
        <taxon>Bacteria</taxon>
        <taxon>Candidatus Woeseibacteriota</taxon>
    </lineage>
</organism>
<evidence type="ECO:0000259" key="1">
    <source>
        <dbReference type="Pfam" id="PF00535"/>
    </source>
</evidence>
<protein>
    <recommendedName>
        <fullName evidence="1">Glycosyltransferase 2-like domain-containing protein</fullName>
    </recommendedName>
</protein>
<evidence type="ECO:0000313" key="2">
    <source>
        <dbReference type="EMBL" id="KKR01115.1"/>
    </source>
</evidence>
<feature type="domain" description="Glycosyltransferase 2-like" evidence="1">
    <location>
        <begin position="29"/>
        <end position="168"/>
    </location>
</feature>
<name>A0A0G0PSH9_9BACT</name>
<dbReference type="Pfam" id="PF00535">
    <property type="entry name" value="Glycos_transf_2"/>
    <property type="match status" value="1"/>
</dbReference>
<accession>A0A0G0PSH9</accession>
<dbReference type="EMBL" id="LBWB01000007">
    <property type="protein sequence ID" value="KKR01115.1"/>
    <property type="molecule type" value="Genomic_DNA"/>
</dbReference>
<dbReference type="InterPro" id="IPR029044">
    <property type="entry name" value="Nucleotide-diphossugar_trans"/>
</dbReference>
<evidence type="ECO:0000313" key="3">
    <source>
        <dbReference type="Proteomes" id="UP000033881"/>
    </source>
</evidence>
<dbReference type="Gene3D" id="3.90.550.10">
    <property type="entry name" value="Spore Coat Polysaccharide Biosynthesis Protein SpsA, Chain A"/>
    <property type="match status" value="1"/>
</dbReference>
<comment type="caution">
    <text evidence="2">The sequence shown here is derived from an EMBL/GenBank/DDBJ whole genome shotgun (WGS) entry which is preliminary data.</text>
</comment>
<gene>
    <name evidence="2" type="ORF">UT24_C0007G0079</name>
</gene>
<reference evidence="2 3" key="1">
    <citation type="journal article" date="2015" name="Nature">
        <title>rRNA introns, odd ribosomes, and small enigmatic genomes across a large radiation of phyla.</title>
        <authorList>
            <person name="Brown C.T."/>
            <person name="Hug L.A."/>
            <person name="Thomas B.C."/>
            <person name="Sharon I."/>
            <person name="Castelle C.J."/>
            <person name="Singh A."/>
            <person name="Wilkins M.J."/>
            <person name="Williams K.H."/>
            <person name="Banfield J.F."/>
        </authorList>
    </citation>
    <scope>NUCLEOTIDE SEQUENCE [LARGE SCALE GENOMIC DNA]</scope>
</reference>
<dbReference type="AlphaFoldDB" id="A0A0G0PSH9"/>